<evidence type="ECO:0000313" key="12">
    <source>
        <dbReference type="Proteomes" id="UP001139311"/>
    </source>
</evidence>
<keyword evidence="5 7" id="KW-0472">Membrane</keyword>
<dbReference type="Pfam" id="PF00521">
    <property type="entry name" value="DNA_topoisoIV"/>
    <property type="match status" value="1"/>
</dbReference>
<dbReference type="InterPro" id="IPR013758">
    <property type="entry name" value="Topo_IIA_A/C_ab"/>
</dbReference>
<dbReference type="GO" id="GO:0006265">
    <property type="term" value="P:DNA topological change"/>
    <property type="evidence" value="ECO:0007669"/>
    <property type="project" value="UniProtKB-UniRule"/>
</dbReference>
<dbReference type="Gene3D" id="3.90.199.10">
    <property type="entry name" value="Topoisomerase II, domain 5"/>
    <property type="match status" value="1"/>
</dbReference>
<evidence type="ECO:0000256" key="4">
    <source>
        <dbReference type="ARBA" id="ARBA00023125"/>
    </source>
</evidence>
<feature type="site" description="Interaction with DNA" evidence="7">
    <location>
        <position position="51"/>
    </location>
</feature>
<dbReference type="GO" id="GO:0005694">
    <property type="term" value="C:chromosome"/>
    <property type="evidence" value="ECO:0007669"/>
    <property type="project" value="InterPro"/>
</dbReference>
<dbReference type="InterPro" id="IPR013757">
    <property type="entry name" value="Topo_IIA_A_a_sf"/>
</dbReference>
<comment type="function">
    <text evidence="7">Topoisomerase IV is essential for chromosome segregation. It relaxes supercoiled DNA. Performs the decatenation events required during the replication of a circular DNA molecule.</text>
</comment>
<dbReference type="Gene3D" id="1.10.268.10">
    <property type="entry name" value="Topoisomerase, domain 3"/>
    <property type="match status" value="1"/>
</dbReference>
<protein>
    <recommendedName>
        <fullName evidence="7">DNA topoisomerase 4 subunit A</fullName>
        <ecNumber evidence="7">5.6.2.2</ecNumber>
    </recommendedName>
    <alternativeName>
        <fullName evidence="7">Topoisomerase IV subunit A</fullName>
    </alternativeName>
</protein>
<comment type="caution">
    <text evidence="11">The sequence shown here is derived from an EMBL/GenBank/DDBJ whole genome shotgun (WGS) entry which is preliminary data.</text>
</comment>
<dbReference type="PANTHER" id="PTHR43493">
    <property type="entry name" value="DNA GYRASE/TOPOISOMERASE SUBUNIT A"/>
    <property type="match status" value="1"/>
</dbReference>
<evidence type="ECO:0000313" key="11">
    <source>
        <dbReference type="EMBL" id="MCB4824058.1"/>
    </source>
</evidence>
<dbReference type="GO" id="GO:0005737">
    <property type="term" value="C:cytoplasm"/>
    <property type="evidence" value="ECO:0007669"/>
    <property type="project" value="TreeGrafter"/>
</dbReference>
<keyword evidence="3 7" id="KW-0799">Topoisomerase</keyword>
<feature type="site" description="Transition state stabilizer" evidence="7">
    <location>
        <position position="130"/>
    </location>
</feature>
<dbReference type="PANTHER" id="PTHR43493:SF1">
    <property type="entry name" value="DNA TOPOISOMERASE 4 SUBUNIT A"/>
    <property type="match status" value="1"/>
</dbReference>
<dbReference type="HAMAP" id="MF_00936">
    <property type="entry name" value="ParC_type1"/>
    <property type="match status" value="1"/>
</dbReference>
<dbReference type="FunFam" id="1.10.268.10:FF:000001">
    <property type="entry name" value="DNA gyrase subunit A"/>
    <property type="match status" value="1"/>
</dbReference>
<dbReference type="Proteomes" id="UP001139311">
    <property type="component" value="Unassembled WGS sequence"/>
</dbReference>
<feature type="region of interest" description="Disordered" evidence="9">
    <location>
        <begin position="760"/>
        <end position="783"/>
    </location>
</feature>
<dbReference type="CDD" id="cd00187">
    <property type="entry name" value="TOP4c"/>
    <property type="match status" value="1"/>
</dbReference>
<feature type="active site" description="O-(5'-phospho-DNA)-tyrosine intermediate" evidence="7 8">
    <location>
        <position position="131"/>
    </location>
</feature>
<proteinExistence type="inferred from homology"/>
<evidence type="ECO:0000256" key="5">
    <source>
        <dbReference type="ARBA" id="ARBA00023136"/>
    </source>
</evidence>
<dbReference type="GO" id="GO:0003677">
    <property type="term" value="F:DNA binding"/>
    <property type="evidence" value="ECO:0007669"/>
    <property type="project" value="UniProtKB-UniRule"/>
</dbReference>
<dbReference type="AlphaFoldDB" id="A0A9X1II29"/>
<name>A0A9X1II29_9PROT</name>
<comment type="subcellular location">
    <subcellularLocation>
        <location evidence="7">Cell membrane</location>
        <topology evidence="7">Peripheral membrane protein</topology>
    </subcellularLocation>
</comment>
<dbReference type="GO" id="GO:0007059">
    <property type="term" value="P:chromosome segregation"/>
    <property type="evidence" value="ECO:0007669"/>
    <property type="project" value="UniProtKB-UniRule"/>
</dbReference>
<dbReference type="GO" id="GO:0019897">
    <property type="term" value="C:extrinsic component of plasma membrane"/>
    <property type="evidence" value="ECO:0007669"/>
    <property type="project" value="UniProtKB-UniRule"/>
</dbReference>
<evidence type="ECO:0000256" key="1">
    <source>
        <dbReference type="ARBA" id="ARBA00000185"/>
    </source>
</evidence>
<evidence type="ECO:0000256" key="9">
    <source>
        <dbReference type="SAM" id="MobiDB-lite"/>
    </source>
</evidence>
<dbReference type="InterPro" id="IPR035516">
    <property type="entry name" value="Gyrase/topoIV_suA_C"/>
</dbReference>
<evidence type="ECO:0000256" key="2">
    <source>
        <dbReference type="ARBA" id="ARBA00022475"/>
    </source>
</evidence>
<comment type="catalytic activity">
    <reaction evidence="1 7 8">
        <text>ATP-dependent breakage, passage and rejoining of double-stranded DNA.</text>
        <dbReference type="EC" id="5.6.2.2"/>
    </reaction>
</comment>
<dbReference type="NCBIfam" id="NF004044">
    <property type="entry name" value="PRK05561.1"/>
    <property type="match status" value="1"/>
</dbReference>
<dbReference type="SUPFAM" id="SSF101904">
    <property type="entry name" value="GyrA/ParC C-terminal domain-like"/>
    <property type="match status" value="1"/>
</dbReference>
<dbReference type="RefSeq" id="WP_226611542.1">
    <property type="nucleotide sequence ID" value="NZ_JAJAQI010000036.1"/>
</dbReference>
<dbReference type="InterPro" id="IPR002205">
    <property type="entry name" value="Topo_IIA_dom_A"/>
</dbReference>
<dbReference type="Gene3D" id="3.30.1360.40">
    <property type="match status" value="1"/>
</dbReference>
<reference evidence="11" key="1">
    <citation type="submission" date="2021-10" db="EMBL/GenBank/DDBJ databases">
        <title>Roseicella aerolatum sp. nov., isolated from aerosols of e-waste dismantling site.</title>
        <authorList>
            <person name="Qin T."/>
        </authorList>
    </citation>
    <scope>NUCLEOTIDE SEQUENCE</scope>
    <source>
        <strain evidence="11">GB24</strain>
    </source>
</reference>
<comment type="similarity">
    <text evidence="7">Belongs to the type II topoisomerase GyrA/ParC subunit family. ParC type 1 subfamily.</text>
</comment>
<dbReference type="GO" id="GO:0003918">
    <property type="term" value="F:DNA topoisomerase type II (double strand cut, ATP-hydrolyzing) activity"/>
    <property type="evidence" value="ECO:0007669"/>
    <property type="project" value="UniProtKB-UniRule"/>
</dbReference>
<dbReference type="NCBIfam" id="TIGR01062">
    <property type="entry name" value="parC_Gneg"/>
    <property type="match status" value="1"/>
</dbReference>
<feature type="domain" description="Topo IIA-type catalytic" evidence="10">
    <location>
        <begin position="43"/>
        <end position="528"/>
    </location>
</feature>
<dbReference type="EC" id="5.6.2.2" evidence="7"/>
<evidence type="ECO:0000256" key="8">
    <source>
        <dbReference type="PROSITE-ProRule" id="PRU01384"/>
    </source>
</evidence>
<comment type="subunit">
    <text evidence="7">Heterotetramer composed of ParC and ParE.</text>
</comment>
<dbReference type="InterPro" id="IPR013760">
    <property type="entry name" value="Topo_IIA-like_dom_sf"/>
</dbReference>
<evidence type="ECO:0000256" key="7">
    <source>
        <dbReference type="HAMAP-Rule" id="MF_00936"/>
    </source>
</evidence>
<dbReference type="SUPFAM" id="SSF56719">
    <property type="entry name" value="Type II DNA topoisomerase"/>
    <property type="match status" value="1"/>
</dbReference>
<dbReference type="InterPro" id="IPR050220">
    <property type="entry name" value="Type_II_DNA_Topoisomerases"/>
</dbReference>
<dbReference type="InterPro" id="IPR005742">
    <property type="entry name" value="TopoIV_A_Gneg"/>
</dbReference>
<sequence length="783" mass="86165">MPDDIKAPPAGPDGGNIKDARLADALSERYLAYALSTIMSRSLPDVRDGLKPVHRRLLWAMHQLKLDPAAGFKKCARIVGDVMGKYHPHGDAAIYDAMVRLAQDFAARYPLVEGQGNFGNIDGDNAAAMRYTEARLTEVAQAMLQGIDEDTVDFRATYDGEEQEPVVLPAAFPNLLANGANGIAVGMATSIPPHNAGELCDAALAQLALFREKGLTLAAVATTAPEARAAFLDTSLAPMLAVLPGPDFPTGGVLVEPPEAIREAYATGRGGFRVRARWEKVAGRNGTWTVVVSEIPYQVQKAKLIEQIAALLEEKKLPLLGDIRDESTDVVRIVLEPKNRTVDAAVMMETLFRATGLEARIPLNMNVLDADRTPRVMGLPEVIWSWLDHRHVVLVRRTEHRLAAIARRLEILDGYLIVYLNLDEVIRIVREEDKPKEALMATFSLTEVQANAILDMRLRALRKLEEMEIRREHKKLSAEQKTLQGLMKSEGKRWEAIEAELAATKAKFGGGTPVKGADAAAHPWVRDPYARRTETGRVLPAVLVDEAAFVEKEPITVILSEKGWIRAQKGHIAEDAELRFKEGDQLHTWVHAQSTDRIVLLATNGKAYTLKAEAIPRGRGDGQPVRLMVDLTNEDAIVRMFVHEDGKRFLLASTDGRGFLVKGEDLLAEKRTGKQVLVVEAGKEAAVCAEAEGDTVAVIGTNRKLLLFPLDQVPEMARGRGVQLQSYKDGELSDLKVFARKEGLTWMLGDRQRVETDLTGWRGNRAGAGKLPPNGFPKSNRFE</sequence>
<feature type="site" description="Interaction with DNA" evidence="7">
    <location>
        <position position="89"/>
    </location>
</feature>
<dbReference type="GO" id="GO:0009330">
    <property type="term" value="C:DNA topoisomerase type II (double strand cut, ATP-hydrolyzing) complex"/>
    <property type="evidence" value="ECO:0007669"/>
    <property type="project" value="TreeGrafter"/>
</dbReference>
<evidence type="ECO:0000256" key="3">
    <source>
        <dbReference type="ARBA" id="ARBA00023029"/>
    </source>
</evidence>
<feature type="site" description="Interaction with DNA" evidence="7">
    <location>
        <position position="87"/>
    </location>
</feature>
<accession>A0A9X1II29</accession>
<dbReference type="SMART" id="SM00434">
    <property type="entry name" value="TOP4c"/>
    <property type="match status" value="1"/>
</dbReference>
<dbReference type="GO" id="GO:0005524">
    <property type="term" value="F:ATP binding"/>
    <property type="evidence" value="ECO:0007669"/>
    <property type="project" value="InterPro"/>
</dbReference>
<evidence type="ECO:0000259" key="10">
    <source>
        <dbReference type="PROSITE" id="PS52040"/>
    </source>
</evidence>
<organism evidence="11 12">
    <name type="scientific">Roseicella aerolata</name>
    <dbReference type="NCBI Taxonomy" id="2883479"/>
    <lineage>
        <taxon>Bacteria</taxon>
        <taxon>Pseudomonadati</taxon>
        <taxon>Pseudomonadota</taxon>
        <taxon>Alphaproteobacteria</taxon>
        <taxon>Acetobacterales</taxon>
        <taxon>Roseomonadaceae</taxon>
        <taxon>Roseicella</taxon>
    </lineage>
</organism>
<dbReference type="Pfam" id="PF03989">
    <property type="entry name" value="DNA_gyraseA_C"/>
    <property type="match status" value="2"/>
</dbReference>
<dbReference type="Gene3D" id="2.120.10.90">
    <property type="entry name" value="DNA gyrase/topoisomerase IV, subunit A, C-terminal"/>
    <property type="match status" value="1"/>
</dbReference>
<keyword evidence="6 7" id="KW-0413">Isomerase</keyword>
<dbReference type="InterPro" id="IPR006691">
    <property type="entry name" value="GyrA/parC_rep"/>
</dbReference>
<keyword evidence="2 7" id="KW-1003">Cell membrane</keyword>
<keyword evidence="12" id="KW-1185">Reference proteome</keyword>
<keyword evidence="4 7" id="KW-0238">DNA-binding</keyword>
<dbReference type="PROSITE" id="PS52040">
    <property type="entry name" value="TOPO_IIA"/>
    <property type="match status" value="1"/>
</dbReference>
<gene>
    <name evidence="7 11" type="primary">parC</name>
    <name evidence="11" type="ORF">LHA35_20210</name>
</gene>
<dbReference type="EMBL" id="JAJAQI010000036">
    <property type="protein sequence ID" value="MCB4824058.1"/>
    <property type="molecule type" value="Genomic_DNA"/>
</dbReference>
<evidence type="ECO:0000256" key="6">
    <source>
        <dbReference type="ARBA" id="ARBA00023235"/>
    </source>
</evidence>